<keyword evidence="2" id="KW-0596">Phosphopantetheine</keyword>
<feature type="compositionally biased region" description="Basic and acidic residues" evidence="4">
    <location>
        <begin position="1104"/>
        <end position="1113"/>
    </location>
</feature>
<evidence type="ECO:0000313" key="7">
    <source>
        <dbReference type="Proteomes" id="UP001595975"/>
    </source>
</evidence>
<comment type="cofactor">
    <cofactor evidence="1">
        <name>pantetheine 4'-phosphate</name>
        <dbReference type="ChEBI" id="CHEBI:47942"/>
    </cofactor>
</comment>
<dbReference type="InterPro" id="IPR045851">
    <property type="entry name" value="AMP-bd_C_sf"/>
</dbReference>
<dbReference type="InterPro" id="IPR020845">
    <property type="entry name" value="AMP-binding_CS"/>
</dbReference>
<dbReference type="Pfam" id="PF00668">
    <property type="entry name" value="Condensation"/>
    <property type="match status" value="1"/>
</dbReference>
<dbReference type="Gene3D" id="3.40.50.980">
    <property type="match status" value="2"/>
</dbReference>
<dbReference type="NCBIfam" id="TIGR01733">
    <property type="entry name" value="AA-adenyl-dom"/>
    <property type="match status" value="1"/>
</dbReference>
<dbReference type="EMBL" id="JBHSOF010000005">
    <property type="protein sequence ID" value="MFC5662555.1"/>
    <property type="molecule type" value="Genomic_DNA"/>
</dbReference>
<dbReference type="Gene3D" id="3.30.559.30">
    <property type="entry name" value="Nonribosomal peptide synthetase, condensation domain"/>
    <property type="match status" value="1"/>
</dbReference>
<organism evidence="6 7">
    <name type="scientific">Kitasatospora misakiensis</name>
    <dbReference type="NCBI Taxonomy" id="67330"/>
    <lineage>
        <taxon>Bacteria</taxon>
        <taxon>Bacillati</taxon>
        <taxon>Actinomycetota</taxon>
        <taxon>Actinomycetes</taxon>
        <taxon>Kitasatosporales</taxon>
        <taxon>Streptomycetaceae</taxon>
        <taxon>Kitasatospora</taxon>
    </lineage>
</organism>
<reference evidence="7" key="1">
    <citation type="journal article" date="2019" name="Int. J. Syst. Evol. Microbiol.">
        <title>The Global Catalogue of Microorganisms (GCM) 10K type strain sequencing project: providing services to taxonomists for standard genome sequencing and annotation.</title>
        <authorList>
            <consortium name="The Broad Institute Genomics Platform"/>
            <consortium name="The Broad Institute Genome Sequencing Center for Infectious Disease"/>
            <person name="Wu L."/>
            <person name="Ma J."/>
        </authorList>
    </citation>
    <scope>NUCLEOTIDE SEQUENCE [LARGE SCALE GENOMIC DNA]</scope>
    <source>
        <strain evidence="7">CGMCC 4.1437</strain>
    </source>
</reference>
<sequence>MTDLEQRLAALTPQQRARLDQLLAERRLTDSATTPDGAAEDVFPLSVFQQGMWFLEQVRPANPAYVVPGAVRVRGPVDARVLRAALREVVRRHEALRTTFALRDGRPVQLVHPAPASDRPDPSDLPEIDLRHAALTPAELDERIVAAAIGEPFDLETGPPLRLTLLRTAEDESVLVLALHHLVSDRWSFWVLLSELAALYEAFAAGRPSPLPELPVQYADFAVWQREQHEQGRWAGQLAYWRERLAGAPAALELPTDRPRPAVQGFNGGALPFELPEPLMRELSALAHRRGATTYMALLAVFTVLLSRYSRQRDVLVGVPTAVRDRPELEPLIGYFVNTLPIRTELDGEPSFTEVLDRVKDACLGAYEHQEVPFELVVGELNTARDLSRPPVYQVSFAYGREAVPDLTLGGARLEQVLVRSGGARFDLELQAFDRDGGLSGWFEYDRDLFEESTVARLAAHFRRLAEQVVAAPERPVEELELLTEAERHRVLVEFNATAREWPAGAGWIHRAFEERARLHPEATALRFEGRPVGYGELDRRANRLAHRLRRLGVGRDVVVGVGMERAPELVVALLAVLKAGGAYLPLDPELPAARLEHMARDAGVPVLLTQRRVLGRLPAVEAEVLCVEEFEAAPGEEPDTDPGVAVDGEDLAYVIYTSGSTGTPKGVMNVHAAIRNRLLWMQDAYPLNATDRVLQKTPFSFDVSVWEFFWPLAAGATLVLARPEGHRDLGYLARTIRAEAVTTVHFVPSVLQAFLREPVEECTSLRRVVCSGEALPRDLQDRFLARSGARLYNLYGPTEAAVDVTHWTCRPDADPRRPVPIGRPIANTRIHVLDTGLRPVPIGVPGELHIGGRGLARGYLNRPELTAERFVRDPFDPDPAARLYRTGDLARFREDGAVEYLGRLDHQVKLRGLRIELGEIEAVLAEHPGVREAVVTARPHRAGDVRLVAYLTAADGAGAPPRPAELAVHLRGRLPGYMVPGVFEVLDALPLTPSGKVDRNALPEPSDGRPEAGAPFTAPGAGLERSLAGLWRTVLGIERVGAHDNFFDLGGHSLLMAELRSLLAADLGHRVSMVELFQHPTVASLAAHLSRPEGDPSAAPGSDARERAENRRRAGARRQQAAVRRARS</sequence>
<evidence type="ECO:0000256" key="3">
    <source>
        <dbReference type="ARBA" id="ARBA00022553"/>
    </source>
</evidence>
<dbReference type="InterPro" id="IPR009081">
    <property type="entry name" value="PP-bd_ACP"/>
</dbReference>
<keyword evidence="7" id="KW-1185">Reference proteome</keyword>
<evidence type="ECO:0000259" key="5">
    <source>
        <dbReference type="PROSITE" id="PS50075"/>
    </source>
</evidence>
<accession>A0ABW0WYD2</accession>
<dbReference type="Pfam" id="PF00550">
    <property type="entry name" value="PP-binding"/>
    <property type="match status" value="1"/>
</dbReference>
<feature type="compositionally biased region" description="Low complexity" evidence="4">
    <location>
        <begin position="1118"/>
        <end position="1129"/>
    </location>
</feature>
<dbReference type="InterPro" id="IPR010071">
    <property type="entry name" value="AA_adenyl_dom"/>
</dbReference>
<dbReference type="InterPro" id="IPR001242">
    <property type="entry name" value="Condensation_dom"/>
</dbReference>
<dbReference type="PANTHER" id="PTHR45527">
    <property type="entry name" value="NONRIBOSOMAL PEPTIDE SYNTHETASE"/>
    <property type="match status" value="1"/>
</dbReference>
<dbReference type="InterPro" id="IPR000873">
    <property type="entry name" value="AMP-dep_synth/lig_dom"/>
</dbReference>
<dbReference type="SUPFAM" id="SSF47336">
    <property type="entry name" value="ACP-like"/>
    <property type="match status" value="1"/>
</dbReference>
<dbReference type="Gene3D" id="3.30.300.30">
    <property type="match status" value="1"/>
</dbReference>
<dbReference type="Proteomes" id="UP001595975">
    <property type="component" value="Unassembled WGS sequence"/>
</dbReference>
<feature type="domain" description="Carrier" evidence="5">
    <location>
        <begin position="1019"/>
        <end position="1094"/>
    </location>
</feature>
<dbReference type="SUPFAM" id="SSF56801">
    <property type="entry name" value="Acetyl-CoA synthetase-like"/>
    <property type="match status" value="1"/>
</dbReference>
<dbReference type="Pfam" id="PF13193">
    <property type="entry name" value="AMP-binding_C"/>
    <property type="match status" value="1"/>
</dbReference>
<dbReference type="Gene3D" id="3.30.559.10">
    <property type="entry name" value="Chloramphenicol acetyltransferase-like domain"/>
    <property type="match status" value="1"/>
</dbReference>
<dbReference type="InterPro" id="IPR023213">
    <property type="entry name" value="CAT-like_dom_sf"/>
</dbReference>
<dbReference type="InterPro" id="IPR006162">
    <property type="entry name" value="Ppantetheine_attach_site"/>
</dbReference>
<dbReference type="Pfam" id="PF00501">
    <property type="entry name" value="AMP-binding"/>
    <property type="match status" value="1"/>
</dbReference>
<feature type="compositionally biased region" description="Basic and acidic residues" evidence="4">
    <location>
        <begin position="997"/>
        <end position="1011"/>
    </location>
</feature>
<dbReference type="Gene3D" id="2.30.38.10">
    <property type="entry name" value="Luciferase, Domain 3"/>
    <property type="match status" value="1"/>
</dbReference>
<feature type="region of interest" description="Disordered" evidence="4">
    <location>
        <begin position="1088"/>
        <end position="1129"/>
    </location>
</feature>
<gene>
    <name evidence="6" type="ORF">ACFP3U_06110</name>
</gene>
<dbReference type="InterPro" id="IPR020806">
    <property type="entry name" value="PKS_PP-bd"/>
</dbReference>
<protein>
    <submittedName>
        <fullName evidence="6">Amino acid adenylation domain-containing protein</fullName>
    </submittedName>
</protein>
<dbReference type="RefSeq" id="WP_380224171.1">
    <property type="nucleotide sequence ID" value="NZ_JBHSOF010000005.1"/>
</dbReference>
<dbReference type="InterPro" id="IPR025110">
    <property type="entry name" value="AMP-bd_C"/>
</dbReference>
<dbReference type="PANTHER" id="PTHR45527:SF1">
    <property type="entry name" value="FATTY ACID SYNTHASE"/>
    <property type="match status" value="1"/>
</dbReference>
<comment type="caution">
    <text evidence="6">The sequence shown here is derived from an EMBL/GenBank/DDBJ whole genome shotgun (WGS) entry which is preliminary data.</text>
</comment>
<evidence type="ECO:0000313" key="6">
    <source>
        <dbReference type="EMBL" id="MFC5662555.1"/>
    </source>
</evidence>
<dbReference type="PROSITE" id="PS00455">
    <property type="entry name" value="AMP_BINDING"/>
    <property type="match status" value="1"/>
</dbReference>
<name>A0ABW0WYD2_9ACTN</name>
<dbReference type="Gene3D" id="1.10.1200.10">
    <property type="entry name" value="ACP-like"/>
    <property type="match status" value="1"/>
</dbReference>
<evidence type="ECO:0000256" key="4">
    <source>
        <dbReference type="SAM" id="MobiDB-lite"/>
    </source>
</evidence>
<proteinExistence type="predicted"/>
<evidence type="ECO:0000256" key="2">
    <source>
        <dbReference type="ARBA" id="ARBA00022450"/>
    </source>
</evidence>
<dbReference type="PROSITE" id="PS50075">
    <property type="entry name" value="CARRIER"/>
    <property type="match status" value="1"/>
</dbReference>
<dbReference type="CDD" id="cd19531">
    <property type="entry name" value="LCL_NRPS-like"/>
    <property type="match status" value="1"/>
</dbReference>
<dbReference type="CDD" id="cd17646">
    <property type="entry name" value="A_NRPS_AB3403-like"/>
    <property type="match status" value="1"/>
</dbReference>
<dbReference type="SMART" id="SM00823">
    <property type="entry name" value="PKS_PP"/>
    <property type="match status" value="1"/>
</dbReference>
<keyword evidence="3" id="KW-0597">Phosphoprotein</keyword>
<dbReference type="SUPFAM" id="SSF52777">
    <property type="entry name" value="CoA-dependent acyltransferases"/>
    <property type="match status" value="2"/>
</dbReference>
<feature type="region of interest" description="Disordered" evidence="4">
    <location>
        <begin position="995"/>
        <end position="1021"/>
    </location>
</feature>
<evidence type="ECO:0000256" key="1">
    <source>
        <dbReference type="ARBA" id="ARBA00001957"/>
    </source>
</evidence>
<dbReference type="PROSITE" id="PS00012">
    <property type="entry name" value="PHOSPHOPANTETHEINE"/>
    <property type="match status" value="1"/>
</dbReference>
<dbReference type="InterPro" id="IPR036736">
    <property type="entry name" value="ACP-like_sf"/>
</dbReference>